<dbReference type="CDD" id="cd09341">
    <property type="entry name" value="LIM2_Testin_like"/>
    <property type="match status" value="1"/>
</dbReference>
<evidence type="ECO:0000259" key="10">
    <source>
        <dbReference type="PROSITE" id="PS51303"/>
    </source>
</evidence>
<dbReference type="VEuPathDB" id="VectorBase:GBRI005266"/>
<evidence type="ECO:0000256" key="6">
    <source>
        <dbReference type="ARBA" id="ARBA00023038"/>
    </source>
</evidence>
<evidence type="ECO:0000256" key="3">
    <source>
        <dbReference type="ARBA" id="ARBA00022723"/>
    </source>
</evidence>
<keyword evidence="2" id="KW-0963">Cytoplasm</keyword>
<evidence type="ECO:0000256" key="1">
    <source>
        <dbReference type="ARBA" id="ARBA00004496"/>
    </source>
</evidence>
<dbReference type="CDD" id="cd09829">
    <property type="entry name" value="PET_testin"/>
    <property type="match status" value="1"/>
</dbReference>
<name>A0A1A9W3P9_9MUSC</name>
<dbReference type="Proteomes" id="UP000091820">
    <property type="component" value="Unassembled WGS sequence"/>
</dbReference>
<dbReference type="Pfam" id="PF06297">
    <property type="entry name" value="PET"/>
    <property type="match status" value="1"/>
</dbReference>
<evidence type="ECO:0000313" key="12">
    <source>
        <dbReference type="Proteomes" id="UP000091820"/>
    </source>
</evidence>
<dbReference type="InterPro" id="IPR047120">
    <property type="entry name" value="Pk/Esn/Tes"/>
</dbReference>
<dbReference type="InterPro" id="IPR010442">
    <property type="entry name" value="PET_domain"/>
</dbReference>
<protein>
    <recommendedName>
        <fullName evidence="13">Testin</fullName>
    </recommendedName>
</protein>
<dbReference type="PANTHER" id="PTHR24211">
    <property type="entry name" value="LIM DOMAIN-CONTAINING PROTEIN"/>
    <property type="match status" value="1"/>
</dbReference>
<evidence type="ECO:0000256" key="5">
    <source>
        <dbReference type="ARBA" id="ARBA00022833"/>
    </source>
</evidence>
<feature type="region of interest" description="Disordered" evidence="8">
    <location>
        <begin position="570"/>
        <end position="590"/>
    </location>
</feature>
<comment type="subcellular location">
    <subcellularLocation>
        <location evidence="1">Cytoplasm</location>
    </subcellularLocation>
</comment>
<evidence type="ECO:0000259" key="9">
    <source>
        <dbReference type="PROSITE" id="PS50023"/>
    </source>
</evidence>
<evidence type="ECO:0008006" key="13">
    <source>
        <dbReference type="Google" id="ProtNLM"/>
    </source>
</evidence>
<dbReference type="SUPFAM" id="SSF57716">
    <property type="entry name" value="Glucocorticoid receptor-like (DNA-binding domain)"/>
    <property type="match status" value="2"/>
</dbReference>
<dbReference type="PANTHER" id="PTHR24211:SF22">
    <property type="entry name" value="TESTIN"/>
    <property type="match status" value="1"/>
</dbReference>
<dbReference type="PROSITE" id="PS00478">
    <property type="entry name" value="LIM_DOMAIN_1"/>
    <property type="match status" value="2"/>
</dbReference>
<dbReference type="Gene3D" id="2.10.110.10">
    <property type="entry name" value="Cysteine Rich Protein"/>
    <property type="match status" value="3"/>
</dbReference>
<dbReference type="CDD" id="cd09340">
    <property type="entry name" value="LIM1_Testin_like"/>
    <property type="match status" value="1"/>
</dbReference>
<reference evidence="12" key="1">
    <citation type="submission" date="2014-03" db="EMBL/GenBank/DDBJ databases">
        <authorList>
            <person name="Aksoy S."/>
            <person name="Warren W."/>
            <person name="Wilson R.K."/>
        </authorList>
    </citation>
    <scope>NUCLEOTIDE SEQUENCE [LARGE SCALE GENOMIC DNA]</scope>
    <source>
        <strain evidence="12">IAEA</strain>
    </source>
</reference>
<evidence type="ECO:0000256" key="4">
    <source>
        <dbReference type="ARBA" id="ARBA00022737"/>
    </source>
</evidence>
<keyword evidence="5 7" id="KW-0862">Zinc</keyword>
<dbReference type="STRING" id="37001.A0A1A9W3P9"/>
<keyword evidence="12" id="KW-1185">Reference proteome</keyword>
<feature type="domain" description="LIM zinc-binding" evidence="9">
    <location>
        <begin position="655"/>
        <end position="720"/>
    </location>
</feature>
<dbReference type="SMART" id="SM00132">
    <property type="entry name" value="LIM"/>
    <property type="match status" value="3"/>
</dbReference>
<dbReference type="GO" id="GO:0005737">
    <property type="term" value="C:cytoplasm"/>
    <property type="evidence" value="ECO:0007669"/>
    <property type="project" value="UniProtKB-SubCell"/>
</dbReference>
<feature type="domain" description="LIM zinc-binding" evidence="9">
    <location>
        <begin position="721"/>
        <end position="783"/>
    </location>
</feature>
<evidence type="ECO:0000256" key="7">
    <source>
        <dbReference type="PROSITE-ProRule" id="PRU00125"/>
    </source>
</evidence>
<dbReference type="GO" id="GO:0008270">
    <property type="term" value="F:zinc ion binding"/>
    <property type="evidence" value="ECO:0007669"/>
    <property type="project" value="InterPro"/>
</dbReference>
<dbReference type="Pfam" id="PF00412">
    <property type="entry name" value="LIM"/>
    <property type="match status" value="2"/>
</dbReference>
<feature type="compositionally biased region" description="Polar residues" evidence="8">
    <location>
        <begin position="570"/>
        <end position="588"/>
    </location>
</feature>
<dbReference type="AlphaFoldDB" id="A0A1A9W3P9"/>
<sequence>MSNSCVETPDAPEWLSKLESRREQLKRSKLGHEAGAGAPCNDCGDKCPGLDLHFWRKVCRNCKCRKDQHMCTDDDLSGWAQFEILGQIRSKPAFIRIKALASQPVQLEWVPPNVTPDVAADYMEKLGTENVPVAGSEAATKRKQQLEFQVPPHDLDAALCDNLSESETNQMQQYVQKIRDSCVGQGNVIRVGNYGNALIGSIKHATDSELIRQAKYEEILSLLQKGPPHTEDHILSDLLTNEKLATALKQQHPCSYPKIFVAFSEPIADGSLGLKLKSKLAPATLNGLNESAIWSLVSNGPIYDKIFTKLKNNNFDITRDPRLGPLYDVRQEYLTNPSIKKELDNISSANEYKSSACSTPYTSPLKTPSKFLHDLSFNSPLPIKCPLQTRFGRDMLQMTPIRKVQFANSATTIQDCGLPTNVDYERDRFFAKILHSEPLKRALEYAKRDLKVETPLIALQHDSSKDLNDSNLSELTKSKLDKIQINSKDVLQSAVLNAPFYDRLFQALNDKNIKYSRCKVLQPLQYLIQELRNDKPFYEEVREYVTALPNSLEVAYAPVNVNLQKAMSTSKSTDSGFESKPSTPQHATNKFAPDDLHALVGKFTAIPGIEDMNMYPQVEPSQSQILSNKLQDLSLQDKLVAVPQQESETLKQLPFNCRDCSQTINFGEVAVKAARAGKEIAWHPECFKCHTCRELLADLVYFFHGGHVYCGRDLAVKLKIPRCKACDELIFTKEYTAAEGATFHIKHFCCFQCDHPLAGKQYVPDEKTNMPLCLKCYDEYYAAACQRCKLPIGPADQGVAWGQVHWHDSCFLCAGQNCGRSLIGGRFCVKQSMPFCSPTCVRSIMQ</sequence>
<proteinExistence type="predicted"/>
<dbReference type="FunFam" id="2.10.110.10:FF:000005">
    <property type="entry name" value="Testin isoform 1"/>
    <property type="match status" value="1"/>
</dbReference>
<dbReference type="InterPro" id="IPR001781">
    <property type="entry name" value="Znf_LIM"/>
</dbReference>
<keyword evidence="6 7" id="KW-0440">LIM domain</keyword>
<dbReference type="EnsemblMetazoa" id="GBRI005266-RA">
    <property type="protein sequence ID" value="GBRI005266-PA"/>
    <property type="gene ID" value="GBRI005266"/>
</dbReference>
<keyword evidence="3 7" id="KW-0479">Metal-binding</keyword>
<feature type="domain" description="PET" evidence="10">
    <location>
        <begin position="88"/>
        <end position="196"/>
    </location>
</feature>
<evidence type="ECO:0000256" key="8">
    <source>
        <dbReference type="SAM" id="MobiDB-lite"/>
    </source>
</evidence>
<organism evidence="11 12">
    <name type="scientific">Glossina brevipalpis</name>
    <dbReference type="NCBI Taxonomy" id="37001"/>
    <lineage>
        <taxon>Eukaryota</taxon>
        <taxon>Metazoa</taxon>
        <taxon>Ecdysozoa</taxon>
        <taxon>Arthropoda</taxon>
        <taxon>Hexapoda</taxon>
        <taxon>Insecta</taxon>
        <taxon>Pterygota</taxon>
        <taxon>Neoptera</taxon>
        <taxon>Endopterygota</taxon>
        <taxon>Diptera</taxon>
        <taxon>Brachycera</taxon>
        <taxon>Muscomorpha</taxon>
        <taxon>Hippoboscoidea</taxon>
        <taxon>Glossinidae</taxon>
        <taxon>Glossina</taxon>
    </lineage>
</organism>
<dbReference type="PROSITE" id="PS50023">
    <property type="entry name" value="LIM_DOMAIN_2"/>
    <property type="match status" value="2"/>
</dbReference>
<evidence type="ECO:0000313" key="11">
    <source>
        <dbReference type="EnsemblMetazoa" id="GBRI005266-PA"/>
    </source>
</evidence>
<evidence type="ECO:0000256" key="2">
    <source>
        <dbReference type="ARBA" id="ARBA00022490"/>
    </source>
</evidence>
<reference evidence="11" key="2">
    <citation type="submission" date="2020-05" db="UniProtKB">
        <authorList>
            <consortium name="EnsemblMetazoa"/>
        </authorList>
    </citation>
    <scope>IDENTIFICATION</scope>
    <source>
        <strain evidence="11">IAEA</strain>
    </source>
</reference>
<accession>A0A1A9W3P9</accession>
<dbReference type="InterPro" id="IPR033724">
    <property type="entry name" value="PET_testin"/>
</dbReference>
<dbReference type="PROSITE" id="PS51303">
    <property type="entry name" value="PET"/>
    <property type="match status" value="1"/>
</dbReference>
<keyword evidence="4" id="KW-0677">Repeat</keyword>